<dbReference type="PROSITE" id="PS50913">
    <property type="entry name" value="GRIP"/>
    <property type="match status" value="1"/>
</dbReference>
<dbReference type="OrthoDB" id="425925at2759"/>
<name>A0A261XZX6_9FUNG</name>
<dbReference type="InterPro" id="IPR019459">
    <property type="entry name" value="GRAB"/>
</dbReference>
<dbReference type="AlphaFoldDB" id="A0A261XZX6"/>
<protein>
    <recommendedName>
        <fullName evidence="6">GRIP domain-containing protein</fullName>
    </recommendedName>
</protein>
<feature type="compositionally biased region" description="Low complexity" evidence="5">
    <location>
        <begin position="906"/>
        <end position="927"/>
    </location>
</feature>
<proteinExistence type="predicted"/>
<evidence type="ECO:0000256" key="3">
    <source>
        <dbReference type="ARBA" id="ARBA00023054"/>
    </source>
</evidence>
<feature type="compositionally biased region" description="Polar residues" evidence="5">
    <location>
        <begin position="850"/>
        <end position="865"/>
    </location>
</feature>
<gene>
    <name evidence="7" type="ORF">BZG36_03283</name>
</gene>
<accession>A0A261XZX6</accession>
<feature type="region of interest" description="Disordered" evidence="5">
    <location>
        <begin position="846"/>
        <end position="876"/>
    </location>
</feature>
<dbReference type="InterPro" id="IPR000237">
    <property type="entry name" value="GRIP_dom"/>
</dbReference>
<reference evidence="7 8" key="1">
    <citation type="journal article" date="2017" name="Mycologia">
        <title>Bifiguratus adelaidae, gen. et sp. nov., a new member of Mucoromycotina in endophytic and soil-dwelling habitats.</title>
        <authorList>
            <person name="Torres-Cruz T.J."/>
            <person name="Billingsley Tobias T.L."/>
            <person name="Almatruk M."/>
            <person name="Hesse C."/>
            <person name="Kuske C.R."/>
            <person name="Desiro A."/>
            <person name="Benucci G.M."/>
            <person name="Bonito G."/>
            <person name="Stajich J.E."/>
            <person name="Dunlap C."/>
            <person name="Arnold A.E."/>
            <person name="Porras-Alfaro A."/>
        </authorList>
    </citation>
    <scope>NUCLEOTIDE SEQUENCE [LARGE SCALE GENOMIC DNA]</scope>
    <source>
        <strain evidence="7 8">AZ0501</strain>
    </source>
</reference>
<comment type="subcellular location">
    <subcellularLocation>
        <location evidence="1">Golgi apparatus</location>
    </subcellularLocation>
</comment>
<organism evidence="7 8">
    <name type="scientific">Bifiguratus adelaidae</name>
    <dbReference type="NCBI Taxonomy" id="1938954"/>
    <lineage>
        <taxon>Eukaryota</taxon>
        <taxon>Fungi</taxon>
        <taxon>Fungi incertae sedis</taxon>
        <taxon>Mucoromycota</taxon>
        <taxon>Mucoromycotina</taxon>
        <taxon>Endogonomycetes</taxon>
        <taxon>Endogonales</taxon>
        <taxon>Endogonales incertae sedis</taxon>
        <taxon>Bifiguratus</taxon>
    </lineage>
</organism>
<dbReference type="GO" id="GO:0006888">
    <property type="term" value="P:endoplasmic reticulum to Golgi vesicle-mediated transport"/>
    <property type="evidence" value="ECO:0007669"/>
    <property type="project" value="TreeGrafter"/>
</dbReference>
<dbReference type="PANTHER" id="PTHR18921">
    <property type="entry name" value="MYOSIN HEAVY CHAIN - RELATED"/>
    <property type="match status" value="1"/>
</dbReference>
<feature type="region of interest" description="Disordered" evidence="5">
    <location>
        <begin position="338"/>
        <end position="381"/>
    </location>
</feature>
<evidence type="ECO:0000256" key="2">
    <source>
        <dbReference type="ARBA" id="ARBA00023034"/>
    </source>
</evidence>
<evidence type="ECO:0000256" key="1">
    <source>
        <dbReference type="ARBA" id="ARBA00004555"/>
    </source>
</evidence>
<evidence type="ECO:0000313" key="8">
    <source>
        <dbReference type="Proteomes" id="UP000242875"/>
    </source>
</evidence>
<comment type="caution">
    <text evidence="7">The sequence shown here is derived from an EMBL/GenBank/DDBJ whole genome shotgun (WGS) entry which is preliminary data.</text>
</comment>
<dbReference type="PANTHER" id="PTHR18921:SF2">
    <property type="entry name" value="THYROID RECEPTOR-INTERACTING PROTEIN 11"/>
    <property type="match status" value="1"/>
</dbReference>
<evidence type="ECO:0000256" key="4">
    <source>
        <dbReference type="SAM" id="Coils"/>
    </source>
</evidence>
<feature type="domain" description="GRIP" evidence="6">
    <location>
        <begin position="795"/>
        <end position="846"/>
    </location>
</feature>
<keyword evidence="3 4" id="KW-0175">Coiled coil</keyword>
<dbReference type="GO" id="GO:0007030">
    <property type="term" value="P:Golgi organization"/>
    <property type="evidence" value="ECO:0007669"/>
    <property type="project" value="TreeGrafter"/>
</dbReference>
<evidence type="ECO:0000256" key="5">
    <source>
        <dbReference type="SAM" id="MobiDB-lite"/>
    </source>
</evidence>
<dbReference type="GO" id="GO:0031267">
    <property type="term" value="F:small GTPase binding"/>
    <property type="evidence" value="ECO:0007669"/>
    <property type="project" value="TreeGrafter"/>
</dbReference>
<feature type="region of interest" description="Disordered" evidence="5">
    <location>
        <begin position="898"/>
        <end position="934"/>
    </location>
</feature>
<keyword evidence="8" id="KW-1185">Reference proteome</keyword>
<evidence type="ECO:0000259" key="6">
    <source>
        <dbReference type="PROSITE" id="PS50913"/>
    </source>
</evidence>
<feature type="coiled-coil region" evidence="4">
    <location>
        <begin position="421"/>
        <end position="776"/>
    </location>
</feature>
<sequence length="934" mass="104714">MSKAPDGHGAGAAIIKNLSRFGETGLSAPEALEQIRQLKDMATELAHSLDNVTASRTSDSSAKRAADLEKKLVTAGAHLKRLAAENATLNDKADKLDTIEKQLADKEAELVRSKALADEHKRALDAVRDENRSLQEQLEESKKSTAAQDAQLDFEKQLADYKSQLAKASEANQQQSEDYAREKQALDAARESLAKELEQLQTSQHELNGQHEHEKSVLQQQITNLETKLFAESNRADVQAGGASSRDTNEWIQKLKDNVDAIRKNAASIDAAAKSAGNNKIAKGKPKTGGLLAQLDELRKELNSLPGAAFGSVEAHASEQMTDGDVSSSEKYKKLLEEKESLSTTLSGEQTKRKDLEEEMRELEEKLSKAHSSKQADDQSQNSLDALEAVLDGVVAIIDEKDYSFDSRIPSHAAVVMEDIRNKIENHHAYMKKEVESLRKEMEKASAVDHKRALTQLRSQQYELEEEKAQLAQEKETLNEKLEQLEEKLSRMESSDKTVMDNYKKLQADMAQLQEKLADAENLKVELENTKRNLHNITEENKILNKDYSGLLDKVSAMKTAVGPRLQAEMDENRNLRTKVSELTNQNAELIQRLDELHAALDQKSQELDRLRDQLFKGQQELSRELGERDDELRSAKTQLERIEREKDEWKAFALEEKAEKNRVLELFQNTKNQLEIAEARRAKLEADKARDTESLSNLQSVLEEFQATKNSEIKYAVENLQNQLNATKASLYEYQARAKEAEAKVSEVGKDAAKVQQLEKEVKERTLLIGKLRHEAVILNEHLVEAMRRLKETSGENNVDGRLISNLLITFVKAPRADRKRYDTLNIMASVLDFTEEQKAEVGLIRARNPSNSASTNSGATPGWSTPAPRPSVDQDFAEESFSDAWISFLLKESSHRNNFNGSDTPSMRSSPSSPQLLSPPSQTPRRSSESHP</sequence>
<dbReference type="EMBL" id="MVBO01000063">
    <property type="protein sequence ID" value="OZJ03906.1"/>
    <property type="molecule type" value="Genomic_DNA"/>
</dbReference>
<evidence type="ECO:0000313" key="7">
    <source>
        <dbReference type="EMBL" id="OZJ03906.1"/>
    </source>
</evidence>
<feature type="region of interest" description="Disordered" evidence="5">
    <location>
        <begin position="165"/>
        <end position="186"/>
    </location>
</feature>
<dbReference type="Proteomes" id="UP000242875">
    <property type="component" value="Unassembled WGS sequence"/>
</dbReference>
<dbReference type="Pfam" id="PF10375">
    <property type="entry name" value="GRAB"/>
    <property type="match status" value="1"/>
</dbReference>
<keyword evidence="2" id="KW-0333">Golgi apparatus</keyword>
<dbReference type="GO" id="GO:0005794">
    <property type="term" value="C:Golgi apparatus"/>
    <property type="evidence" value="ECO:0007669"/>
    <property type="project" value="UniProtKB-SubCell"/>
</dbReference>